<feature type="transmembrane region" description="Helical" evidence="1">
    <location>
        <begin position="212"/>
        <end position="231"/>
    </location>
</feature>
<reference evidence="2 3" key="1">
    <citation type="submission" date="2021-08" db="EMBL/GenBank/DDBJ databases">
        <title>Draft genome sequence of Spirulina subsalsa with high tolerance to salinity and hype-accumulation of phycocyanin.</title>
        <authorList>
            <person name="Pei H."/>
            <person name="Jiang L."/>
        </authorList>
    </citation>
    <scope>NUCLEOTIDE SEQUENCE [LARGE SCALE GENOMIC DNA]</scope>
    <source>
        <strain evidence="2 3">FACHB-351</strain>
    </source>
</reference>
<comment type="caution">
    <text evidence="2">The sequence shown here is derived from an EMBL/GenBank/DDBJ whole genome shotgun (WGS) entry which is preliminary data.</text>
</comment>
<sequence>MLNIIKFRTLWSEQYLSRKQFPWLLAAFLFLLSYGSSLFYLNAIYWDDWVLFNVHSEYILEMFADAGAIFSWPGYLHIFLLLVGPEIYRLLTLVLMFASGYLLWLILRQKSFLKTLESNLITLLFLILPLNPARISLINFPYTLCYFCFFLAWWLLQKPSFNKKILSLGIFFFSFNINSFLVFYVLPVIDIFCKTTNFSLNVKTIKSFLKQYFLFLLIPFIFFYIKTSYFTPSGLYVGYNSVSWQGIKSSLVDFSPAVFIFILWLIFKILVKSFVTERGLIILFCGIITRQLAIFPYSVVGLTPSFQDWNSRHQLLMPLGVSLIVLGTVAWISYGRASRGVIIVLLLSSIINLYFSYEYYVDWVKQEKVIELISKSDEIKNARTIVFDDQTKNFNARGRVYRFYEYNGWLKSAFGDQTRFGVDLEEVKSRSPDGTLSYYPNEAFTELFSAANYQLSSPEIIVSIICSDSRLKALFTRARCFSLSINQYKM</sequence>
<feature type="transmembrane region" description="Helical" evidence="1">
    <location>
        <begin position="315"/>
        <end position="334"/>
    </location>
</feature>
<evidence type="ECO:0000256" key="1">
    <source>
        <dbReference type="SAM" id="Phobius"/>
    </source>
</evidence>
<keyword evidence="1" id="KW-0472">Membrane</keyword>
<keyword evidence="1" id="KW-1133">Transmembrane helix</keyword>
<feature type="transmembrane region" description="Helical" evidence="1">
    <location>
        <begin position="137"/>
        <end position="156"/>
    </location>
</feature>
<proteinExistence type="predicted"/>
<protein>
    <recommendedName>
        <fullName evidence="4">Glycosyltransferase RgtA/B/C/D-like domain-containing protein</fullName>
    </recommendedName>
</protein>
<accession>A0ABT3L8W1</accession>
<feature type="transmembrane region" description="Helical" evidence="1">
    <location>
        <begin position="21"/>
        <end position="46"/>
    </location>
</feature>
<feature type="transmembrane region" description="Helical" evidence="1">
    <location>
        <begin position="280"/>
        <end position="303"/>
    </location>
</feature>
<evidence type="ECO:0000313" key="3">
    <source>
        <dbReference type="Proteomes" id="UP001526426"/>
    </source>
</evidence>
<name>A0ABT3L8W1_9CYAN</name>
<gene>
    <name evidence="2" type="ORF">K4A83_16660</name>
</gene>
<feature type="transmembrane region" description="Helical" evidence="1">
    <location>
        <begin position="251"/>
        <end position="271"/>
    </location>
</feature>
<feature type="transmembrane region" description="Helical" evidence="1">
    <location>
        <begin position="341"/>
        <end position="360"/>
    </location>
</feature>
<feature type="transmembrane region" description="Helical" evidence="1">
    <location>
        <begin position="90"/>
        <end position="107"/>
    </location>
</feature>
<organism evidence="2 3">
    <name type="scientific">Spirulina subsalsa FACHB-351</name>
    <dbReference type="NCBI Taxonomy" id="234711"/>
    <lineage>
        <taxon>Bacteria</taxon>
        <taxon>Bacillati</taxon>
        <taxon>Cyanobacteriota</taxon>
        <taxon>Cyanophyceae</taxon>
        <taxon>Spirulinales</taxon>
        <taxon>Spirulinaceae</taxon>
        <taxon>Spirulina</taxon>
    </lineage>
</organism>
<dbReference type="RefSeq" id="WP_265265770.1">
    <property type="nucleotide sequence ID" value="NZ_JAIHOM010000096.1"/>
</dbReference>
<feature type="transmembrane region" description="Helical" evidence="1">
    <location>
        <begin position="58"/>
        <end position="83"/>
    </location>
</feature>
<dbReference type="EMBL" id="JAIHOM010000096">
    <property type="protein sequence ID" value="MCW6037892.1"/>
    <property type="molecule type" value="Genomic_DNA"/>
</dbReference>
<feature type="transmembrane region" description="Helical" evidence="1">
    <location>
        <begin position="168"/>
        <end position="192"/>
    </location>
</feature>
<dbReference type="Proteomes" id="UP001526426">
    <property type="component" value="Unassembled WGS sequence"/>
</dbReference>
<evidence type="ECO:0000313" key="2">
    <source>
        <dbReference type="EMBL" id="MCW6037892.1"/>
    </source>
</evidence>
<feature type="transmembrane region" description="Helical" evidence="1">
    <location>
        <begin position="113"/>
        <end position="130"/>
    </location>
</feature>
<keyword evidence="3" id="KW-1185">Reference proteome</keyword>
<keyword evidence="1" id="KW-0812">Transmembrane</keyword>
<evidence type="ECO:0008006" key="4">
    <source>
        <dbReference type="Google" id="ProtNLM"/>
    </source>
</evidence>